<evidence type="ECO:0000259" key="1">
    <source>
        <dbReference type="Pfam" id="PF01872"/>
    </source>
</evidence>
<evidence type="ECO:0000313" key="2">
    <source>
        <dbReference type="EMBL" id="BCJ67987.1"/>
    </source>
</evidence>
<reference evidence="2" key="1">
    <citation type="submission" date="2020-08" db="EMBL/GenBank/DDBJ databases">
        <title>Whole genome shotgun sequence of Polymorphospora rubra NBRC 101157.</title>
        <authorList>
            <person name="Komaki H."/>
            <person name="Tamura T."/>
        </authorList>
    </citation>
    <scope>NUCLEOTIDE SEQUENCE</scope>
    <source>
        <strain evidence="2">NBRC 101157</strain>
    </source>
</reference>
<dbReference type="Pfam" id="PF01872">
    <property type="entry name" value="RibD_C"/>
    <property type="match status" value="1"/>
</dbReference>
<dbReference type="Gene3D" id="3.40.430.10">
    <property type="entry name" value="Dihydrofolate Reductase, subunit A"/>
    <property type="match status" value="1"/>
</dbReference>
<dbReference type="RefSeq" id="WP_212817243.1">
    <property type="nucleotide sequence ID" value="NZ_AP023359.1"/>
</dbReference>
<sequence>MRVVAQQWVSVDGYAAGPRGEQDIFAAVRPGADAASQRWNDRLLDEVDSVLLGRRSYGAFSQFWPTSDEPIAERVNRIDKVVFSRTLDAAPWGTYEPATIVADAVSHVRERRRDGDDATLLLWGSLAVMHGLMAARELDEFDLFVAPVALGSGTPLVPEGMTLQLTQVGQEIWDGAAHLRYTIDR</sequence>
<dbReference type="SUPFAM" id="SSF53597">
    <property type="entry name" value="Dihydrofolate reductase-like"/>
    <property type="match status" value="1"/>
</dbReference>
<dbReference type="Proteomes" id="UP000680866">
    <property type="component" value="Chromosome"/>
</dbReference>
<dbReference type="GO" id="GO:0008703">
    <property type="term" value="F:5-amino-6-(5-phosphoribosylamino)uracil reductase activity"/>
    <property type="evidence" value="ECO:0007669"/>
    <property type="project" value="InterPro"/>
</dbReference>
<dbReference type="InterPro" id="IPR024072">
    <property type="entry name" value="DHFR-like_dom_sf"/>
</dbReference>
<name>A0A810N3S8_9ACTN</name>
<proteinExistence type="predicted"/>
<dbReference type="EMBL" id="AP023359">
    <property type="protein sequence ID" value="BCJ67987.1"/>
    <property type="molecule type" value="Genomic_DNA"/>
</dbReference>
<dbReference type="InterPro" id="IPR002734">
    <property type="entry name" value="RibDG_C"/>
</dbReference>
<gene>
    <name evidence="2" type="ORF">Prubr_50080</name>
</gene>
<keyword evidence="3" id="KW-1185">Reference proteome</keyword>
<dbReference type="KEGG" id="pry:Prubr_50080"/>
<accession>A0A810N3S8</accession>
<evidence type="ECO:0000313" key="3">
    <source>
        <dbReference type="Proteomes" id="UP000680866"/>
    </source>
</evidence>
<protein>
    <submittedName>
        <fullName evidence="2">Deaminase reductase</fullName>
    </submittedName>
</protein>
<organism evidence="2 3">
    <name type="scientific">Polymorphospora rubra</name>
    <dbReference type="NCBI Taxonomy" id="338584"/>
    <lineage>
        <taxon>Bacteria</taxon>
        <taxon>Bacillati</taxon>
        <taxon>Actinomycetota</taxon>
        <taxon>Actinomycetes</taxon>
        <taxon>Micromonosporales</taxon>
        <taxon>Micromonosporaceae</taxon>
        <taxon>Polymorphospora</taxon>
    </lineage>
</organism>
<dbReference type="AlphaFoldDB" id="A0A810N3S8"/>
<dbReference type="GO" id="GO:0009231">
    <property type="term" value="P:riboflavin biosynthetic process"/>
    <property type="evidence" value="ECO:0007669"/>
    <property type="project" value="InterPro"/>
</dbReference>
<feature type="domain" description="Bacterial bifunctional deaminase-reductase C-terminal" evidence="1">
    <location>
        <begin position="3"/>
        <end position="167"/>
    </location>
</feature>